<evidence type="ECO:0000256" key="12">
    <source>
        <dbReference type="SAM" id="SignalP"/>
    </source>
</evidence>
<dbReference type="PANTHER" id="PTHR47234">
    <property type="match status" value="1"/>
</dbReference>
<dbReference type="InterPro" id="IPR037066">
    <property type="entry name" value="Plug_dom_sf"/>
</dbReference>
<feature type="domain" description="TonB-dependent receptor plug" evidence="14">
    <location>
        <begin position="48"/>
        <end position="166"/>
    </location>
</feature>
<protein>
    <submittedName>
        <fullName evidence="15">TonB-dependent receptor</fullName>
    </submittedName>
</protein>
<keyword evidence="7 10" id="KW-0472">Membrane</keyword>
<dbReference type="CDD" id="cd01347">
    <property type="entry name" value="ligand_gated_channel"/>
    <property type="match status" value="1"/>
</dbReference>
<organism evidence="15 16">
    <name type="scientific">Massilia litorea</name>
    <dbReference type="NCBI Taxonomy" id="2769491"/>
    <lineage>
        <taxon>Bacteria</taxon>
        <taxon>Pseudomonadati</taxon>
        <taxon>Pseudomonadota</taxon>
        <taxon>Betaproteobacteria</taxon>
        <taxon>Burkholderiales</taxon>
        <taxon>Oxalobacteraceae</taxon>
        <taxon>Telluria group</taxon>
        <taxon>Massilia</taxon>
    </lineage>
</organism>
<evidence type="ECO:0000256" key="9">
    <source>
        <dbReference type="ARBA" id="ARBA00023237"/>
    </source>
</evidence>
<dbReference type="Pfam" id="PF07715">
    <property type="entry name" value="Plug"/>
    <property type="match status" value="1"/>
</dbReference>
<name>A0A7L9U8I3_9BURK</name>
<keyword evidence="12" id="KW-0732">Signal</keyword>
<evidence type="ECO:0000256" key="1">
    <source>
        <dbReference type="ARBA" id="ARBA00004571"/>
    </source>
</evidence>
<keyword evidence="4 10" id="KW-1134">Transmembrane beta strand</keyword>
<dbReference type="Pfam" id="PF00593">
    <property type="entry name" value="TonB_dep_Rec_b-barrel"/>
    <property type="match status" value="1"/>
</dbReference>
<keyword evidence="16" id="KW-1185">Reference proteome</keyword>
<evidence type="ECO:0000256" key="4">
    <source>
        <dbReference type="ARBA" id="ARBA00022452"/>
    </source>
</evidence>
<dbReference type="RefSeq" id="WP_193687726.1">
    <property type="nucleotide sequence ID" value="NZ_CP062941.1"/>
</dbReference>
<evidence type="ECO:0000259" key="13">
    <source>
        <dbReference type="Pfam" id="PF00593"/>
    </source>
</evidence>
<dbReference type="SUPFAM" id="SSF56935">
    <property type="entry name" value="Porins"/>
    <property type="match status" value="1"/>
</dbReference>
<keyword evidence="5 10" id="KW-0812">Transmembrane</keyword>
<accession>A0A7L9U8I3</accession>
<dbReference type="KEGG" id="mlir:LPB04_05470"/>
<comment type="subcellular location">
    <subcellularLocation>
        <location evidence="1 10">Cell outer membrane</location>
        <topology evidence="1 10">Multi-pass membrane protein</topology>
    </subcellularLocation>
</comment>
<evidence type="ECO:0000313" key="16">
    <source>
        <dbReference type="Proteomes" id="UP000593875"/>
    </source>
</evidence>
<sequence length="921" mass="99257">MKLKKLAHLIALIGVASPVLAQQVQQEAPIARVEITGSSIKRVAKEGALPVQVITFDTLQKQGITSAEQLMATISANGTGADNPTSGNNVFGPDADRVSGGASFASLRGLGPNSTLVLINGRRAPTHGKSGKAVDLNSIPMAAIARIEILKDGASAIYGTDAIGGVMNIILKTDYQGAEASAYTNITEAGGGNIHRGSLIVGHGDLNTDGFNVMATASYTKNEKLESRQRDFANGFQPARGLSPDTTGTPFANQLTGANTALGTGFKVPGSTNTYLQANPLSFQGKCDTVQGMSQYQTELWKDVTSPLRSTYSCAYDYGGDYVMQSPSEQANLLLRGTYKLAPDHKMFVEAIGSRSQVVSILTPAQISTSLTANGVNSAYPVGGPYYQDLSSFISTFDRTKPIIYKWRANPAGNRTQENTTESARLLVGFEGTVKDWDYKFGLSKAQSTSHMELLDGYVYTVPFFKLLGTGIVNPWSVDGSQTQAAMDAIEATKYRGAFQTGKTTLTQVDGTVSGELFQLPAGKLAMAAGFDFRRESYLYTQDVAAEPILLSPGNANLPKATRDVKALFAEFIVPVTKDLELQLAVRRDDYSVIGATTNPKVAFRYQPTNWLLLRGSANKGFLAPSFTQLYSGSLDGELSSGVIDTVGCAAHPGDVRFCAPERFGFKSGGNQNLKPETSKQGTLGIVVEPFKGFSASLDWWAINMRDRILNRSASIVLQNPVALSGNIIRNADGTVDYVQAGWINTSGAKTRGIDLGLRGDGKFGDGFKWNATLDGTWTDSYKFAEIPGQPYKEYVGEFFTRDLYLRWKHSATFSVSRGDWNVLVSNNFASGYKDQLPNGGKGTPPAGFDPDVSSYTRFGLATTYKGFKNTSITFGIQNLFDRDPPFTAHNVDDVVGAGWDPRVADPRGRAYTLNLTYKFF</sequence>
<dbReference type="InterPro" id="IPR000531">
    <property type="entry name" value="Beta-barrel_TonB"/>
</dbReference>
<keyword evidence="9 10" id="KW-0998">Cell outer membrane</keyword>
<proteinExistence type="inferred from homology"/>
<dbReference type="InterPro" id="IPR012910">
    <property type="entry name" value="Plug_dom"/>
</dbReference>
<evidence type="ECO:0000256" key="3">
    <source>
        <dbReference type="ARBA" id="ARBA00022448"/>
    </source>
</evidence>
<evidence type="ECO:0000256" key="8">
    <source>
        <dbReference type="ARBA" id="ARBA00023170"/>
    </source>
</evidence>
<feature type="signal peptide" evidence="12">
    <location>
        <begin position="1"/>
        <end position="21"/>
    </location>
</feature>
<dbReference type="Gene3D" id="2.170.130.10">
    <property type="entry name" value="TonB-dependent receptor, plug domain"/>
    <property type="match status" value="1"/>
</dbReference>
<evidence type="ECO:0000256" key="5">
    <source>
        <dbReference type="ARBA" id="ARBA00022692"/>
    </source>
</evidence>
<dbReference type="PROSITE" id="PS52016">
    <property type="entry name" value="TONB_DEPENDENT_REC_3"/>
    <property type="match status" value="1"/>
</dbReference>
<dbReference type="Gene3D" id="2.40.170.20">
    <property type="entry name" value="TonB-dependent receptor, beta-barrel domain"/>
    <property type="match status" value="1"/>
</dbReference>
<reference evidence="15 16" key="1">
    <citation type="submission" date="2020-10" db="EMBL/GenBank/DDBJ databases">
        <title>Genome sequencing of Massilia sp. LPB0304.</title>
        <authorList>
            <person name="Kim J."/>
        </authorList>
    </citation>
    <scope>NUCLEOTIDE SEQUENCE [LARGE SCALE GENOMIC DNA]</scope>
    <source>
        <strain evidence="15 16">LPB0304</strain>
    </source>
</reference>
<dbReference type="EMBL" id="CP062941">
    <property type="protein sequence ID" value="QOL50739.1"/>
    <property type="molecule type" value="Genomic_DNA"/>
</dbReference>
<evidence type="ECO:0000256" key="10">
    <source>
        <dbReference type="PROSITE-ProRule" id="PRU01360"/>
    </source>
</evidence>
<dbReference type="PANTHER" id="PTHR47234:SF2">
    <property type="entry name" value="TONB-DEPENDENT RECEPTOR"/>
    <property type="match status" value="1"/>
</dbReference>
<evidence type="ECO:0000259" key="14">
    <source>
        <dbReference type="Pfam" id="PF07715"/>
    </source>
</evidence>
<evidence type="ECO:0000256" key="2">
    <source>
        <dbReference type="ARBA" id="ARBA00009810"/>
    </source>
</evidence>
<evidence type="ECO:0000256" key="6">
    <source>
        <dbReference type="ARBA" id="ARBA00023077"/>
    </source>
</evidence>
<keyword evidence="6 11" id="KW-0798">TonB box</keyword>
<dbReference type="InterPro" id="IPR036942">
    <property type="entry name" value="Beta-barrel_TonB_sf"/>
</dbReference>
<feature type="domain" description="TonB-dependent receptor-like beta-barrel" evidence="13">
    <location>
        <begin position="384"/>
        <end position="880"/>
    </location>
</feature>
<gene>
    <name evidence="15" type="ORF">LPB04_05470</name>
</gene>
<dbReference type="InterPro" id="IPR039426">
    <property type="entry name" value="TonB-dep_rcpt-like"/>
</dbReference>
<keyword evidence="8 15" id="KW-0675">Receptor</keyword>
<dbReference type="Proteomes" id="UP000593875">
    <property type="component" value="Chromosome"/>
</dbReference>
<keyword evidence="3 10" id="KW-0813">Transport</keyword>
<dbReference type="AlphaFoldDB" id="A0A7L9U8I3"/>
<evidence type="ECO:0000256" key="11">
    <source>
        <dbReference type="RuleBase" id="RU003357"/>
    </source>
</evidence>
<dbReference type="GO" id="GO:0009279">
    <property type="term" value="C:cell outer membrane"/>
    <property type="evidence" value="ECO:0007669"/>
    <property type="project" value="UniProtKB-SubCell"/>
</dbReference>
<feature type="chain" id="PRO_5033056668" evidence="12">
    <location>
        <begin position="22"/>
        <end position="921"/>
    </location>
</feature>
<evidence type="ECO:0000313" key="15">
    <source>
        <dbReference type="EMBL" id="QOL50739.1"/>
    </source>
</evidence>
<comment type="similarity">
    <text evidence="2 10 11">Belongs to the TonB-dependent receptor family.</text>
</comment>
<evidence type="ECO:0000256" key="7">
    <source>
        <dbReference type="ARBA" id="ARBA00023136"/>
    </source>
</evidence>